<evidence type="ECO:0000313" key="1">
    <source>
        <dbReference type="EMBL" id="AQU70118.1"/>
    </source>
</evidence>
<keyword evidence="2" id="KW-1185">Reference proteome</keyword>
<dbReference type="Proteomes" id="UP000189677">
    <property type="component" value="Chromosome"/>
</dbReference>
<gene>
    <name evidence="1" type="ORF">BBN63_32025</name>
</gene>
<dbReference type="AlphaFoldDB" id="A0A1U9R0S3"/>
<evidence type="ECO:0000313" key="2">
    <source>
        <dbReference type="Proteomes" id="UP000189677"/>
    </source>
</evidence>
<dbReference type="EMBL" id="CP018047">
    <property type="protein sequence ID" value="AQU70118.1"/>
    <property type="molecule type" value="Genomic_DNA"/>
</dbReference>
<name>A0A1U9R0S3_STRNV</name>
<proteinExistence type="predicted"/>
<dbReference type="KEGG" id="snw:BBN63_32025"/>
<reference evidence="1 2" key="1">
    <citation type="submission" date="2016-11" db="EMBL/GenBank/DDBJ databases">
        <title>Complete genome sequence of Streptomyces niveus SCSIO 3406.</title>
        <authorList>
            <person name="Zhu Q."/>
            <person name="Cheng W."/>
            <person name="Song Y."/>
            <person name="Li Q."/>
            <person name="Ju J."/>
        </authorList>
    </citation>
    <scope>NUCLEOTIDE SEQUENCE [LARGE SCALE GENOMIC DNA]</scope>
    <source>
        <strain evidence="1 2">SCSIO 3406</strain>
    </source>
</reference>
<dbReference type="RefSeq" id="WP_078078795.1">
    <property type="nucleotide sequence ID" value="NZ_CP018047.1"/>
</dbReference>
<dbReference type="SUPFAM" id="SSF50956">
    <property type="entry name" value="Thermostable phytase (3-phytase)"/>
    <property type="match status" value="1"/>
</dbReference>
<organism evidence="1 2">
    <name type="scientific">Streptomyces niveus</name>
    <name type="common">Streptomyces spheroides</name>
    <dbReference type="NCBI Taxonomy" id="193462"/>
    <lineage>
        <taxon>Bacteria</taxon>
        <taxon>Bacillati</taxon>
        <taxon>Actinomycetota</taxon>
        <taxon>Actinomycetes</taxon>
        <taxon>Kitasatosporales</taxon>
        <taxon>Streptomycetaceae</taxon>
        <taxon>Streptomyces</taxon>
    </lineage>
</organism>
<sequence length="117" mass="12134">MPENITVNPDASVTLSLIVDHAGQRPRLIRISASGHRTVLVTGQPGYGIIGNLQGGDGTVYYNVWSESPERAGAWNLPPGGQPRRIAALPADGLPNGLTLAPAGGTLYAADSHEAIV</sequence>
<evidence type="ECO:0008006" key="3">
    <source>
        <dbReference type="Google" id="ProtNLM"/>
    </source>
</evidence>
<dbReference type="InterPro" id="IPR011042">
    <property type="entry name" value="6-blade_b-propeller_TolB-like"/>
</dbReference>
<protein>
    <recommendedName>
        <fullName evidence="3">SMP-30/Gluconolactonase/LRE-like region domain-containing protein</fullName>
    </recommendedName>
</protein>
<dbReference type="OrthoDB" id="9768084at2"/>
<accession>A0A1U9R0S3</accession>
<dbReference type="Gene3D" id="2.120.10.30">
    <property type="entry name" value="TolB, C-terminal domain"/>
    <property type="match status" value="1"/>
</dbReference>